<dbReference type="OrthoDB" id="7874956at2"/>
<gene>
    <name evidence="1" type="ORF">DFK10_02035</name>
</gene>
<accession>A0A2V1P6E2</accession>
<dbReference type="AlphaFoldDB" id="A0A2V1P6E2"/>
<evidence type="ECO:0000313" key="1">
    <source>
        <dbReference type="EMBL" id="PWG18069.1"/>
    </source>
</evidence>
<organism evidence="1 2">
    <name type="scientific">Salibaculum griseiflavum</name>
    <dbReference type="NCBI Taxonomy" id="1914409"/>
    <lineage>
        <taxon>Bacteria</taxon>
        <taxon>Pseudomonadati</taxon>
        <taxon>Pseudomonadota</taxon>
        <taxon>Alphaproteobacteria</taxon>
        <taxon>Rhodobacterales</taxon>
        <taxon>Roseobacteraceae</taxon>
        <taxon>Salibaculum</taxon>
    </lineage>
</organism>
<sequence length="71" mass="8099">MAHRVLWLHVLKVGLADARRSEADAAWIWSDDFELVCALAGLDPDILRADFYRRQGAVAFPEFKTGPHYSR</sequence>
<name>A0A2V1P6E2_9RHOB</name>
<keyword evidence="2" id="KW-1185">Reference proteome</keyword>
<evidence type="ECO:0000313" key="2">
    <source>
        <dbReference type="Proteomes" id="UP000245293"/>
    </source>
</evidence>
<comment type="caution">
    <text evidence="1">The sequence shown here is derived from an EMBL/GenBank/DDBJ whole genome shotgun (WGS) entry which is preliminary data.</text>
</comment>
<proteinExistence type="predicted"/>
<dbReference type="RefSeq" id="WP_109386089.1">
    <property type="nucleotide sequence ID" value="NZ_QETF01000002.1"/>
</dbReference>
<reference evidence="2" key="1">
    <citation type="submission" date="2018-05" db="EMBL/GenBank/DDBJ databases">
        <authorList>
            <person name="Du Z."/>
            <person name="Wang X."/>
        </authorList>
    </citation>
    <scope>NUCLEOTIDE SEQUENCE [LARGE SCALE GENOMIC DNA]</scope>
    <source>
        <strain evidence="2">WDS4C29</strain>
    </source>
</reference>
<protein>
    <submittedName>
        <fullName evidence="1">Uncharacterized protein</fullName>
    </submittedName>
</protein>
<dbReference type="Proteomes" id="UP000245293">
    <property type="component" value="Unassembled WGS sequence"/>
</dbReference>
<dbReference type="EMBL" id="QETF01000002">
    <property type="protein sequence ID" value="PWG18069.1"/>
    <property type="molecule type" value="Genomic_DNA"/>
</dbReference>